<dbReference type="PANTHER" id="PTHR42923:SF3">
    <property type="entry name" value="PROTOPORPHYRINOGEN OXIDASE"/>
    <property type="match status" value="1"/>
</dbReference>
<keyword evidence="5 11" id="KW-0285">Flavoprotein</keyword>
<comment type="subcellular location">
    <subcellularLocation>
        <location evidence="11">Mitochondrion inner membrane</location>
    </subcellularLocation>
</comment>
<dbReference type="PANTHER" id="PTHR42923">
    <property type="entry name" value="PROTOPORPHYRINOGEN OXIDASE"/>
    <property type="match status" value="1"/>
</dbReference>
<evidence type="ECO:0000256" key="4">
    <source>
        <dbReference type="ARBA" id="ARBA00012867"/>
    </source>
</evidence>
<evidence type="ECO:0000259" key="12">
    <source>
        <dbReference type="Pfam" id="PF01593"/>
    </source>
</evidence>
<evidence type="ECO:0000313" key="14">
    <source>
        <dbReference type="Proteomes" id="UP001147746"/>
    </source>
</evidence>
<dbReference type="NCBIfam" id="TIGR00562">
    <property type="entry name" value="proto_IX_ox"/>
    <property type="match status" value="1"/>
</dbReference>
<dbReference type="GO" id="GO:0006782">
    <property type="term" value="P:protoporphyrinogen IX biosynthetic process"/>
    <property type="evidence" value="ECO:0007669"/>
    <property type="project" value="UniProtKB-UniRule"/>
</dbReference>
<dbReference type="Gene3D" id="3.50.50.60">
    <property type="entry name" value="FAD/NAD(P)-binding domain"/>
    <property type="match status" value="1"/>
</dbReference>
<dbReference type="EC" id="1.3.3.4" evidence="4 11"/>
<keyword evidence="6 11" id="KW-0274">FAD</keyword>
<keyword evidence="14" id="KW-1185">Reference proteome</keyword>
<name>A0A9W9PNS0_9EURO</name>
<reference evidence="13" key="1">
    <citation type="submission" date="2022-12" db="EMBL/GenBank/DDBJ databases">
        <authorList>
            <person name="Petersen C."/>
        </authorList>
    </citation>
    <scope>NUCLEOTIDE SEQUENCE</scope>
    <source>
        <strain evidence="13">IBT 21472</strain>
    </source>
</reference>
<sequence length="612" mass="68258">MRLTGAAREIRPGHKALVSILRSQRRAYNLAVVGGGITGLTSAWLASHNPKCTSVTLLEKEPRVGGWLQSEKVPVDGGHVLFEYGPRTLRSSFPGSMPLLTMMWDLGMFDQIITTSRKSPAARNRFIYYPDRLVKIPTLDLSSPSASINSIINTFQTLRSEPVFENVMSSFLFEPTKPPRPHSEWQKDESIASFIGRRFHPKMAENLVSAVMHGIYAGDIDQLSAQTILGSLRNMDADGILKGMLDCAIEKKTPLQMDDMIAWHAVRGRSDEDSEMLVSHMRNVVKESSTFILKGGTQQLVEGLETALNKSDKVKILTGTNIKSMTQQAGRDSIQIQTAEYTSSFDHVIAALPAPALGKILESKEKFPNQKAPPHDTIHKLRSHNYATTIMVINLYYSNPNLLPIEGFGYLIPRSIPAEQNPECGLGVIFASASSSGTNAFYRDREESQDTAPGTKLTIMMGGHYWDGWKDSDYPDHDSAVKMARAMLERHLGITDAPTVARTRLQKDAVPQYTVGHLDRMYSLSKSVRNDFNRRLVLAGNWYTGVSVGDCVRSGMLATLLGTGHWRLGDRPVEDRAWEPWRDYNYKDWEFEGGIPTAPIRIFDFHAGDSKR</sequence>
<reference evidence="13" key="2">
    <citation type="journal article" date="2023" name="IMA Fungus">
        <title>Comparative genomic study of the Penicillium genus elucidates a diverse pangenome and 15 lateral gene transfer events.</title>
        <authorList>
            <person name="Petersen C."/>
            <person name="Sorensen T."/>
            <person name="Nielsen M.R."/>
            <person name="Sondergaard T.E."/>
            <person name="Sorensen J.L."/>
            <person name="Fitzpatrick D.A."/>
            <person name="Frisvad J.C."/>
            <person name="Nielsen K.L."/>
        </authorList>
    </citation>
    <scope>NUCLEOTIDE SEQUENCE</scope>
    <source>
        <strain evidence="13">IBT 21472</strain>
    </source>
</reference>
<keyword evidence="8 11" id="KW-0350">Heme biosynthesis</keyword>
<dbReference type="Pfam" id="PF01593">
    <property type="entry name" value="Amino_oxidase"/>
    <property type="match status" value="1"/>
</dbReference>
<comment type="cofactor">
    <cofactor evidence="11">
        <name>FAD</name>
        <dbReference type="ChEBI" id="CHEBI:57692"/>
    </cofactor>
    <text evidence="11">Binds 1 FAD per subunit.</text>
</comment>
<keyword evidence="9 11" id="KW-0627">Porphyrin biosynthesis</keyword>
<feature type="domain" description="Amine oxidase" evidence="12">
    <location>
        <begin position="37"/>
        <end position="558"/>
    </location>
</feature>
<dbReference type="SUPFAM" id="SSF54373">
    <property type="entry name" value="FAD-linked reductases, C-terminal domain"/>
    <property type="match status" value="1"/>
</dbReference>
<dbReference type="Proteomes" id="UP001147746">
    <property type="component" value="Unassembled WGS sequence"/>
</dbReference>
<dbReference type="InterPro" id="IPR036188">
    <property type="entry name" value="FAD/NAD-bd_sf"/>
</dbReference>
<evidence type="ECO:0000256" key="6">
    <source>
        <dbReference type="ARBA" id="ARBA00022827"/>
    </source>
</evidence>
<comment type="pathway">
    <text evidence="2 11">Porphyrin-containing compound metabolism; protoporphyrin-IX biosynthesis; protoporphyrin-IX from protoporphyrinogen-IX: step 1/1.</text>
</comment>
<evidence type="ECO:0000313" key="13">
    <source>
        <dbReference type="EMBL" id="KAJ5302886.1"/>
    </source>
</evidence>
<comment type="caution">
    <text evidence="13">The sequence shown here is derived from an EMBL/GenBank/DDBJ whole genome shotgun (WGS) entry which is preliminary data.</text>
</comment>
<accession>A0A9W9PNS0</accession>
<dbReference type="InterPro" id="IPR002937">
    <property type="entry name" value="Amino_oxidase"/>
</dbReference>
<evidence type="ECO:0000256" key="7">
    <source>
        <dbReference type="ARBA" id="ARBA00023002"/>
    </source>
</evidence>
<dbReference type="SUPFAM" id="SSF51905">
    <property type="entry name" value="FAD/NAD(P)-binding domain"/>
    <property type="match status" value="1"/>
</dbReference>
<evidence type="ECO:0000256" key="1">
    <source>
        <dbReference type="ARBA" id="ARBA00002600"/>
    </source>
</evidence>
<comment type="catalytic activity">
    <reaction evidence="10 11">
        <text>protoporphyrinogen IX + 3 O2 = protoporphyrin IX + 3 H2O2</text>
        <dbReference type="Rhea" id="RHEA:25576"/>
        <dbReference type="ChEBI" id="CHEBI:15379"/>
        <dbReference type="ChEBI" id="CHEBI:16240"/>
        <dbReference type="ChEBI" id="CHEBI:57306"/>
        <dbReference type="ChEBI" id="CHEBI:57307"/>
        <dbReference type="EC" id="1.3.3.4"/>
    </reaction>
</comment>
<evidence type="ECO:0000256" key="8">
    <source>
        <dbReference type="ARBA" id="ARBA00023133"/>
    </source>
</evidence>
<evidence type="ECO:0000256" key="10">
    <source>
        <dbReference type="ARBA" id="ARBA00047554"/>
    </source>
</evidence>
<dbReference type="GO" id="GO:0005743">
    <property type="term" value="C:mitochondrial inner membrane"/>
    <property type="evidence" value="ECO:0007669"/>
    <property type="project" value="UniProtKB-SubCell"/>
</dbReference>
<gene>
    <name evidence="13" type="ORF">N7476_009685</name>
</gene>
<evidence type="ECO:0000256" key="9">
    <source>
        <dbReference type="ARBA" id="ARBA00023244"/>
    </source>
</evidence>
<comment type="similarity">
    <text evidence="3 11">Belongs to the protoporphyrinogen/coproporphyrinogen oxidase family. Protoporphyrinogen oxidase subfamily.</text>
</comment>
<protein>
    <recommendedName>
        <fullName evidence="4 11">Protoporphyrinogen oxidase</fullName>
        <ecNumber evidence="4 11">1.3.3.4</ecNumber>
    </recommendedName>
</protein>
<evidence type="ECO:0000256" key="11">
    <source>
        <dbReference type="RuleBase" id="RU367069"/>
    </source>
</evidence>
<evidence type="ECO:0000256" key="5">
    <source>
        <dbReference type="ARBA" id="ARBA00022630"/>
    </source>
</evidence>
<organism evidence="13 14">
    <name type="scientific">Penicillium atrosanguineum</name>
    <dbReference type="NCBI Taxonomy" id="1132637"/>
    <lineage>
        <taxon>Eukaryota</taxon>
        <taxon>Fungi</taxon>
        <taxon>Dikarya</taxon>
        <taxon>Ascomycota</taxon>
        <taxon>Pezizomycotina</taxon>
        <taxon>Eurotiomycetes</taxon>
        <taxon>Eurotiomycetidae</taxon>
        <taxon>Eurotiales</taxon>
        <taxon>Aspergillaceae</taxon>
        <taxon>Penicillium</taxon>
    </lineage>
</organism>
<dbReference type="AlphaFoldDB" id="A0A9W9PNS0"/>
<comment type="function">
    <text evidence="1 11">Catalyzes the 6-electron oxidation of protoporphyrinogen-IX to form protoporphyrin-IX.</text>
</comment>
<proteinExistence type="inferred from homology"/>
<evidence type="ECO:0000256" key="3">
    <source>
        <dbReference type="ARBA" id="ARBA00010551"/>
    </source>
</evidence>
<dbReference type="OrthoDB" id="438553at2759"/>
<evidence type="ECO:0000256" key="2">
    <source>
        <dbReference type="ARBA" id="ARBA00005073"/>
    </source>
</evidence>
<dbReference type="InterPro" id="IPR050464">
    <property type="entry name" value="Zeta_carotene_desat/Oxidored"/>
</dbReference>
<dbReference type="GO" id="GO:0004729">
    <property type="term" value="F:oxygen-dependent protoporphyrinogen oxidase activity"/>
    <property type="evidence" value="ECO:0007669"/>
    <property type="project" value="UniProtKB-UniRule"/>
</dbReference>
<dbReference type="EMBL" id="JAPZBO010000009">
    <property type="protein sequence ID" value="KAJ5302886.1"/>
    <property type="molecule type" value="Genomic_DNA"/>
</dbReference>
<dbReference type="InterPro" id="IPR004572">
    <property type="entry name" value="Protoporphyrinogen_oxidase"/>
</dbReference>
<keyword evidence="7 11" id="KW-0560">Oxidoreductase</keyword>